<gene>
    <name evidence="1" type="ORF">ATC1_13938</name>
</gene>
<dbReference type="Proteomes" id="UP000053370">
    <property type="component" value="Unassembled WGS sequence"/>
</dbReference>
<proteinExistence type="predicted"/>
<keyword evidence="2" id="KW-1185">Reference proteome</keyword>
<dbReference type="RefSeq" id="WP_062281203.1">
    <property type="nucleotide sequence ID" value="NZ_DF968181.1"/>
</dbReference>
<evidence type="ECO:0000313" key="2">
    <source>
        <dbReference type="Proteomes" id="UP000053370"/>
    </source>
</evidence>
<organism evidence="1">
    <name type="scientific">Flexilinea flocculi</name>
    <dbReference type="NCBI Taxonomy" id="1678840"/>
    <lineage>
        <taxon>Bacteria</taxon>
        <taxon>Bacillati</taxon>
        <taxon>Chloroflexota</taxon>
        <taxon>Anaerolineae</taxon>
        <taxon>Anaerolineales</taxon>
        <taxon>Anaerolineaceae</taxon>
        <taxon>Flexilinea</taxon>
    </lineage>
</organism>
<dbReference type="EMBL" id="DF968181">
    <property type="protein sequence ID" value="GAP40956.1"/>
    <property type="molecule type" value="Genomic_DNA"/>
</dbReference>
<protein>
    <submittedName>
        <fullName evidence="1">Uncharacterized protein</fullName>
    </submittedName>
</protein>
<dbReference type="STRING" id="1678840.ATC1_13938"/>
<accession>A0A0S7BKR2</accession>
<reference evidence="1" key="1">
    <citation type="journal article" date="2015" name="Genome Announc.">
        <title>Draft Genome Sequence of Anaerolineae Strain TC1, a Novel Isolate from a Methanogenic Wastewater Treatment System.</title>
        <authorList>
            <person name="Matsuura N."/>
            <person name="Tourlousse D.M."/>
            <person name="Sun L."/>
            <person name="Toyonaga M."/>
            <person name="Kuroda K."/>
            <person name="Ohashi A."/>
            <person name="Cruz R."/>
            <person name="Yamaguchi T."/>
            <person name="Sekiguchi Y."/>
        </authorList>
    </citation>
    <scope>NUCLEOTIDE SEQUENCE [LARGE SCALE GENOMIC DNA]</scope>
    <source>
        <strain evidence="1">TC1</strain>
    </source>
</reference>
<name>A0A0S7BKR2_9CHLR</name>
<dbReference type="AlphaFoldDB" id="A0A0S7BKR2"/>
<sequence>MKKLVSNTILIIAILLLIFVSAHKKQMRLNHITSVLSPAEAAVLHIWSMKEADFRLEPGSVDAVQSVNIRGQILILIQYDGFQIGSGARRCEMVAVVKKDIFHRWMVNDGAGLCHHIVELSDSVPITVVGSSSNLALLDGGYSAVHGYVWDPEIAKIALTWNDGLEQEAVIQGSTYLAARDGHFMLQQIETWNDQGQLVFIARPGTIPQPANHSRRAGNK</sequence>
<evidence type="ECO:0000313" key="1">
    <source>
        <dbReference type="EMBL" id="GAP40956.1"/>
    </source>
</evidence>